<comment type="similarity">
    <text evidence="1">Belongs to the FGGY kinase family.</text>
</comment>
<evidence type="ECO:0000256" key="3">
    <source>
        <dbReference type="ARBA" id="ARBA00022741"/>
    </source>
</evidence>
<dbReference type="Pfam" id="PF00370">
    <property type="entry name" value="FGGY_N"/>
    <property type="match status" value="1"/>
</dbReference>
<proteinExistence type="inferred from homology"/>
<evidence type="ECO:0000259" key="10">
    <source>
        <dbReference type="Pfam" id="PF02782"/>
    </source>
</evidence>
<keyword evidence="5" id="KW-0067">ATP-binding</keyword>
<dbReference type="SUPFAM" id="SSF53067">
    <property type="entry name" value="Actin-like ATPase domain"/>
    <property type="match status" value="2"/>
</dbReference>
<feature type="region of interest" description="Disordered" evidence="8">
    <location>
        <begin position="477"/>
        <end position="503"/>
    </location>
</feature>
<evidence type="ECO:0000256" key="2">
    <source>
        <dbReference type="ARBA" id="ARBA00022679"/>
    </source>
</evidence>
<keyword evidence="6" id="KW-1015">Disulfide bond</keyword>
<feature type="domain" description="Carbohydrate kinase FGGY N-terminal" evidence="9">
    <location>
        <begin position="15"/>
        <end position="254"/>
    </location>
</feature>
<evidence type="ECO:0000313" key="12">
    <source>
        <dbReference type="Proteomes" id="UP000286931"/>
    </source>
</evidence>
<dbReference type="InterPro" id="IPR018485">
    <property type="entry name" value="FGGY_C"/>
</dbReference>
<dbReference type="CDD" id="cd07771">
    <property type="entry name" value="ASKHA_NBD_FGGY_RhaB-like"/>
    <property type="match status" value="1"/>
</dbReference>
<dbReference type="GO" id="GO:0006071">
    <property type="term" value="P:glycerol metabolic process"/>
    <property type="evidence" value="ECO:0007669"/>
    <property type="project" value="TreeGrafter"/>
</dbReference>
<dbReference type="RefSeq" id="WP_126637062.1">
    <property type="nucleotide sequence ID" value="NZ_BIFH01000016.1"/>
</dbReference>
<keyword evidence="2" id="KW-0808">Transferase</keyword>
<dbReference type="GO" id="GO:0008993">
    <property type="term" value="F:rhamnulokinase activity"/>
    <property type="evidence" value="ECO:0007669"/>
    <property type="project" value="InterPro"/>
</dbReference>
<dbReference type="GO" id="GO:0004370">
    <property type="term" value="F:glycerol kinase activity"/>
    <property type="evidence" value="ECO:0007669"/>
    <property type="project" value="TreeGrafter"/>
</dbReference>
<keyword evidence="4 11" id="KW-0418">Kinase</keyword>
<evidence type="ECO:0000259" key="9">
    <source>
        <dbReference type="Pfam" id="PF00370"/>
    </source>
</evidence>
<dbReference type="EMBL" id="BIFH01000016">
    <property type="protein sequence ID" value="GCD94942.1"/>
    <property type="molecule type" value="Genomic_DNA"/>
</dbReference>
<dbReference type="AlphaFoldDB" id="A0A401YJZ1"/>
<evidence type="ECO:0000256" key="6">
    <source>
        <dbReference type="ARBA" id="ARBA00023157"/>
    </source>
</evidence>
<evidence type="ECO:0000313" key="11">
    <source>
        <dbReference type="EMBL" id="GCD94942.1"/>
    </source>
</evidence>
<dbReference type="InterPro" id="IPR018484">
    <property type="entry name" value="FGGY_N"/>
</dbReference>
<comment type="caution">
    <text evidence="11">The sequence shown here is derived from an EMBL/GenBank/DDBJ whole genome shotgun (WGS) entry which is preliminary data.</text>
</comment>
<dbReference type="InterPro" id="IPR013449">
    <property type="entry name" value="Rhamnulokinase"/>
</dbReference>
<keyword evidence="3" id="KW-0547">Nucleotide-binding</keyword>
<dbReference type="InterPro" id="IPR043129">
    <property type="entry name" value="ATPase_NBD"/>
</dbReference>
<gene>
    <name evidence="11" type="ORF">EHYA_02611</name>
</gene>
<dbReference type="PANTHER" id="PTHR10196:SF93">
    <property type="entry name" value="L-RHAMNULOKINASE"/>
    <property type="match status" value="1"/>
</dbReference>
<dbReference type="OrthoDB" id="9761504at2"/>
<feature type="domain" description="Carbohydrate kinase FGGY C-terminal" evidence="10">
    <location>
        <begin position="264"/>
        <end position="456"/>
    </location>
</feature>
<dbReference type="Pfam" id="PF02782">
    <property type="entry name" value="FGGY_C"/>
    <property type="match status" value="1"/>
</dbReference>
<keyword evidence="7" id="KW-0684">Rhamnose metabolism</keyword>
<organism evidence="11 12">
    <name type="scientific">Embleya hyalina</name>
    <dbReference type="NCBI Taxonomy" id="516124"/>
    <lineage>
        <taxon>Bacteria</taxon>
        <taxon>Bacillati</taxon>
        <taxon>Actinomycetota</taxon>
        <taxon>Actinomycetes</taxon>
        <taxon>Kitasatosporales</taxon>
        <taxon>Streptomycetaceae</taxon>
        <taxon>Embleya</taxon>
    </lineage>
</organism>
<evidence type="ECO:0000256" key="7">
    <source>
        <dbReference type="ARBA" id="ARBA00023308"/>
    </source>
</evidence>
<dbReference type="GO" id="GO:0005829">
    <property type="term" value="C:cytosol"/>
    <property type="evidence" value="ECO:0007669"/>
    <property type="project" value="TreeGrafter"/>
</dbReference>
<dbReference type="GO" id="GO:0005524">
    <property type="term" value="F:ATP binding"/>
    <property type="evidence" value="ECO:0007669"/>
    <property type="project" value="UniProtKB-KW"/>
</dbReference>
<dbReference type="GO" id="GO:0019301">
    <property type="term" value="P:rhamnose catabolic process"/>
    <property type="evidence" value="ECO:0007669"/>
    <property type="project" value="InterPro"/>
</dbReference>
<reference evidence="11 12" key="1">
    <citation type="submission" date="2018-12" db="EMBL/GenBank/DDBJ databases">
        <title>Draft genome sequence of Embleya hyalina NBRC 13850T.</title>
        <authorList>
            <person name="Komaki H."/>
            <person name="Hosoyama A."/>
            <person name="Kimura A."/>
            <person name="Ichikawa N."/>
            <person name="Tamura T."/>
        </authorList>
    </citation>
    <scope>NUCLEOTIDE SEQUENCE [LARGE SCALE GENOMIC DNA]</scope>
    <source>
        <strain evidence="11 12">NBRC 13850</strain>
    </source>
</reference>
<protein>
    <submittedName>
        <fullName evidence="11">Carbohydrate kinase</fullName>
    </submittedName>
</protein>
<evidence type="ECO:0000256" key="4">
    <source>
        <dbReference type="ARBA" id="ARBA00022777"/>
    </source>
</evidence>
<evidence type="ECO:0000256" key="1">
    <source>
        <dbReference type="ARBA" id="ARBA00009156"/>
    </source>
</evidence>
<accession>A0A401YJZ1</accession>
<dbReference type="PANTHER" id="PTHR10196">
    <property type="entry name" value="SUGAR KINASE"/>
    <property type="match status" value="1"/>
</dbReference>
<dbReference type="Proteomes" id="UP000286931">
    <property type="component" value="Unassembled WGS sequence"/>
</dbReference>
<keyword evidence="12" id="KW-1185">Reference proteome</keyword>
<evidence type="ECO:0000256" key="8">
    <source>
        <dbReference type="SAM" id="MobiDB-lite"/>
    </source>
</evidence>
<name>A0A401YJZ1_9ACTN</name>
<evidence type="ECO:0000256" key="5">
    <source>
        <dbReference type="ARBA" id="ARBA00022840"/>
    </source>
</evidence>
<sequence length="503" mass="53168">MNTRNRQGSSPGVFAAVDLGASSGRVLAGRVGPEVLSVTEAHRFVNRPVRVGGTPYWDVLALYGGVLDGLRAAGRTTAGTPTSIGIDAWAVDFGLLDASGTLLGNPVHYRDERTAGVPERVHARVPAARLYAVTGIQHASFTTLHQLVAAAATPQFGPARRALLIPDLISYWLTGEAGTELTNASTTGLLDPDTRRWSTGIMAELDLDPGLFAPLRAPGAAAGTLTDDVSAETGLPTGVRVTAVGSHDTASAVVAVPARDERFAYISSGTWSLVGVELDAPVRTEESRRANFTNELGVDGTVRYLRNVMGLWLLQECMRHWDRLGRPRSLDRLLDDAARVAPLRSLVDAGDPAFLPPGDMPERVAAACRRAGEPVPRTPGETVRCILDSLALAYRRAVRDAQRLSGRTVDVVHVVGGGALNTLLCQATADACGLPVVAGPTEAAALGNLLVQARAAGTVPGSLADLRALVRTTQPLRRYEPRPDAGDWARAADRLPKRTESPA</sequence>
<dbReference type="Gene3D" id="3.30.420.40">
    <property type="match status" value="2"/>
</dbReference>